<dbReference type="EMBL" id="JAFNEN010000233">
    <property type="protein sequence ID" value="KAG8188707.1"/>
    <property type="molecule type" value="Genomic_DNA"/>
</dbReference>
<dbReference type="PANTHER" id="PTHR11211">
    <property type="entry name" value="IROQUOIS-CLASS HOMEODOMAIN PROTEIN IRX"/>
    <property type="match status" value="1"/>
</dbReference>
<dbReference type="GO" id="GO:0045926">
    <property type="term" value="P:negative regulation of growth"/>
    <property type="evidence" value="ECO:0007669"/>
    <property type="project" value="UniProtKB-ARBA"/>
</dbReference>
<evidence type="ECO:0000256" key="2">
    <source>
        <dbReference type="ARBA" id="ARBA00008446"/>
    </source>
</evidence>
<dbReference type="AlphaFoldDB" id="A0AAV6UW89"/>
<comment type="caution">
    <text evidence="9">The sequence shown here is derived from an EMBL/GenBank/DDBJ whole genome shotgun (WGS) entry which is preliminary data.</text>
</comment>
<dbReference type="PROSITE" id="PS50071">
    <property type="entry name" value="HOMEOBOX_2"/>
    <property type="match status" value="1"/>
</dbReference>
<evidence type="ECO:0000256" key="3">
    <source>
        <dbReference type="ARBA" id="ARBA00023125"/>
    </source>
</evidence>
<dbReference type="SMART" id="SM00548">
    <property type="entry name" value="IRO"/>
    <property type="match status" value="1"/>
</dbReference>
<feature type="compositionally biased region" description="Acidic residues" evidence="7">
    <location>
        <begin position="274"/>
        <end position="289"/>
    </location>
</feature>
<evidence type="ECO:0000256" key="7">
    <source>
        <dbReference type="SAM" id="MobiDB-lite"/>
    </source>
</evidence>
<dbReference type="GO" id="GO:0005634">
    <property type="term" value="C:nucleus"/>
    <property type="evidence" value="ECO:0007669"/>
    <property type="project" value="UniProtKB-SubCell"/>
</dbReference>
<dbReference type="GO" id="GO:0042693">
    <property type="term" value="P:muscle cell fate commitment"/>
    <property type="evidence" value="ECO:0007669"/>
    <property type="project" value="UniProtKB-ARBA"/>
</dbReference>
<feature type="compositionally biased region" description="Basic and acidic residues" evidence="7">
    <location>
        <begin position="261"/>
        <end position="273"/>
    </location>
</feature>
<dbReference type="FunFam" id="1.10.10.60:FF:000003">
    <property type="entry name" value="Iroquois-class homeobox protein IRX"/>
    <property type="match status" value="1"/>
</dbReference>
<dbReference type="InterPro" id="IPR017970">
    <property type="entry name" value="Homeobox_CS"/>
</dbReference>
<evidence type="ECO:0000256" key="5">
    <source>
        <dbReference type="ARBA" id="ARBA00023242"/>
    </source>
</evidence>
<evidence type="ECO:0000313" key="9">
    <source>
        <dbReference type="EMBL" id="KAG8188707.1"/>
    </source>
</evidence>
<feature type="DNA-binding region" description="Homeobox" evidence="6">
    <location>
        <begin position="199"/>
        <end position="261"/>
    </location>
</feature>
<dbReference type="GO" id="GO:0000978">
    <property type="term" value="F:RNA polymerase II cis-regulatory region sequence-specific DNA binding"/>
    <property type="evidence" value="ECO:0007669"/>
    <property type="project" value="TreeGrafter"/>
</dbReference>
<dbReference type="SMART" id="SM00389">
    <property type="entry name" value="HOX"/>
    <property type="match status" value="1"/>
</dbReference>
<comment type="similarity">
    <text evidence="2">Belongs to the TALE/IRO homeobox family.</text>
</comment>
<evidence type="ECO:0000256" key="6">
    <source>
        <dbReference type="PROSITE-ProRule" id="PRU00108"/>
    </source>
</evidence>
<protein>
    <recommendedName>
        <fullName evidence="8">Homeobox domain-containing protein</fullName>
    </recommendedName>
</protein>
<comment type="subcellular location">
    <subcellularLocation>
        <location evidence="1 6">Nucleus</location>
    </subcellularLocation>
</comment>
<evidence type="ECO:0000256" key="1">
    <source>
        <dbReference type="ARBA" id="ARBA00004123"/>
    </source>
</evidence>
<feature type="compositionally biased region" description="Polar residues" evidence="7">
    <location>
        <begin position="448"/>
        <end position="468"/>
    </location>
</feature>
<evidence type="ECO:0000256" key="4">
    <source>
        <dbReference type="ARBA" id="ARBA00023155"/>
    </source>
</evidence>
<dbReference type="PROSITE" id="PS00027">
    <property type="entry name" value="HOMEOBOX_1"/>
    <property type="match status" value="1"/>
</dbReference>
<dbReference type="Gene3D" id="1.10.10.60">
    <property type="entry name" value="Homeodomain-like"/>
    <property type="match status" value="1"/>
</dbReference>
<feature type="compositionally biased region" description="Basic and acidic residues" evidence="7">
    <location>
        <begin position="290"/>
        <end position="311"/>
    </location>
</feature>
<dbReference type="InterPro" id="IPR008422">
    <property type="entry name" value="KN_HD"/>
</dbReference>
<dbReference type="CDD" id="cd00086">
    <property type="entry name" value="homeodomain"/>
    <property type="match status" value="1"/>
</dbReference>
<dbReference type="GO" id="GO:0000981">
    <property type="term" value="F:DNA-binding transcription factor activity, RNA polymerase II-specific"/>
    <property type="evidence" value="ECO:0007669"/>
    <property type="project" value="InterPro"/>
</dbReference>
<dbReference type="PANTHER" id="PTHR11211:SF40">
    <property type="entry name" value="MIRROR, ISOFORM C"/>
    <property type="match status" value="1"/>
</dbReference>
<dbReference type="GO" id="GO:0048468">
    <property type="term" value="P:cell development"/>
    <property type="evidence" value="ECO:0007669"/>
    <property type="project" value="TreeGrafter"/>
</dbReference>
<dbReference type="GO" id="GO:0030182">
    <property type="term" value="P:neuron differentiation"/>
    <property type="evidence" value="ECO:0007669"/>
    <property type="project" value="TreeGrafter"/>
</dbReference>
<dbReference type="SUPFAM" id="SSF46689">
    <property type="entry name" value="Homeodomain-like"/>
    <property type="match status" value="1"/>
</dbReference>
<organism evidence="9 10">
    <name type="scientific">Oedothorax gibbosus</name>
    <dbReference type="NCBI Taxonomy" id="931172"/>
    <lineage>
        <taxon>Eukaryota</taxon>
        <taxon>Metazoa</taxon>
        <taxon>Ecdysozoa</taxon>
        <taxon>Arthropoda</taxon>
        <taxon>Chelicerata</taxon>
        <taxon>Arachnida</taxon>
        <taxon>Araneae</taxon>
        <taxon>Araneomorphae</taxon>
        <taxon>Entelegynae</taxon>
        <taxon>Araneoidea</taxon>
        <taxon>Linyphiidae</taxon>
        <taxon>Erigoninae</taxon>
        <taxon>Oedothorax</taxon>
    </lineage>
</organism>
<accession>A0AAV6UW89</accession>
<keyword evidence="5 6" id="KW-0539">Nucleus</keyword>
<feature type="region of interest" description="Disordered" evidence="7">
    <location>
        <begin position="261"/>
        <end position="369"/>
    </location>
</feature>
<dbReference type="GO" id="GO:0045317">
    <property type="term" value="P:equator specification"/>
    <property type="evidence" value="ECO:0007669"/>
    <property type="project" value="UniProtKB-ARBA"/>
</dbReference>
<dbReference type="InterPro" id="IPR001356">
    <property type="entry name" value="HD"/>
</dbReference>
<dbReference type="Pfam" id="PF05920">
    <property type="entry name" value="Homeobox_KN"/>
    <property type="match status" value="1"/>
</dbReference>
<feature type="domain" description="Homeobox" evidence="8">
    <location>
        <begin position="197"/>
        <end position="260"/>
    </location>
</feature>
<feature type="compositionally biased region" description="Low complexity" evidence="7">
    <location>
        <begin position="469"/>
        <end position="485"/>
    </location>
</feature>
<reference evidence="9 10" key="1">
    <citation type="journal article" date="2022" name="Nat. Ecol. Evol.">
        <title>A masculinizing supergene underlies an exaggerated male reproductive morph in a spider.</title>
        <authorList>
            <person name="Hendrickx F."/>
            <person name="De Corte Z."/>
            <person name="Sonet G."/>
            <person name="Van Belleghem S.M."/>
            <person name="Kostlbacher S."/>
            <person name="Vangestel C."/>
        </authorList>
    </citation>
    <scope>NUCLEOTIDE SEQUENCE [LARGE SCALE GENOMIC DNA]</scope>
    <source>
        <strain evidence="9">W744_W776</strain>
    </source>
</reference>
<proteinExistence type="inferred from homology"/>
<keyword evidence="3 6" id="KW-0238">DNA-binding</keyword>
<gene>
    <name evidence="9" type="ORF">JTE90_003963</name>
</gene>
<dbReference type="Proteomes" id="UP000827092">
    <property type="component" value="Unassembled WGS sequence"/>
</dbReference>
<evidence type="ECO:0000259" key="8">
    <source>
        <dbReference type="PROSITE" id="PS50071"/>
    </source>
</evidence>
<keyword evidence="4 6" id="KW-0371">Homeobox</keyword>
<dbReference type="InterPro" id="IPR009057">
    <property type="entry name" value="Homeodomain-like_sf"/>
</dbReference>
<feature type="region of interest" description="Disordered" evidence="7">
    <location>
        <begin position="405"/>
        <end position="490"/>
    </location>
</feature>
<feature type="compositionally biased region" description="Polar residues" evidence="7">
    <location>
        <begin position="331"/>
        <end position="345"/>
    </location>
</feature>
<keyword evidence="10" id="KW-1185">Reference proteome</keyword>
<name>A0AAV6UW89_9ARAC</name>
<dbReference type="InterPro" id="IPR003893">
    <property type="entry name" value="Iroquois_homeo"/>
</dbReference>
<feature type="compositionally biased region" description="Low complexity" evidence="7">
    <location>
        <begin position="423"/>
        <end position="434"/>
    </location>
</feature>
<sequence>MHCYLQKEDRTTLGMFTLSPPLRKDSKALERADCLSRCITRGRGGLTLRRRWMTRSRLRTVKGGSYSMSCSPCGFSYTSAPQVLMTGQHPSLPYPSPAPATSSGMPPENLPGLCPLPYDGRLLGPAAAYPRLADLYPGYPEHVAYTHHPAMHLYPTALTTPYDMKDPRAAWGALPETAGYNQILAAYSPYGDRFDPVDSEARRRNATRETTSTLKAWLNEHRKNPYPTKGEKIMLAIITKMTLTQVSTWFANARRRLKKENKMTWEPRNKTGDDLDDVSGDDLDDDKDDQEPKSEDVSDSNGIDKIHEPEKKRKRSHSAEDDDAPVRESSPYRSTSDLSIDNPSIKSDECSPPKLQMTDIKSDNVASPEKPKIWSLAQTATSNSPPNLRKQTLDYQDRLRRPGFETMYPMDMPQSFHNRTRLSQDSSAESSMSSPPLWRATEPHVFNPSDSSNKYSSRTPAELDSNTDVVSVSPSSTGSPVIVPPTLEQSSRLSPSYNRLVGNRFMPCSDNVPRHSPMDYSQFYASQVNSMGTSLDIRTFHPSFLRSSPFPYHVGFTCAPPAMYHSPSITTFCKTKSDEGSTSRCES</sequence>
<evidence type="ECO:0000313" key="10">
    <source>
        <dbReference type="Proteomes" id="UP000827092"/>
    </source>
</evidence>